<geneLocation type="plasmid" evidence="1 2">
    <name>unnamed2</name>
</geneLocation>
<accession>A0A974SM64</accession>
<reference evidence="1 2" key="1">
    <citation type="submission" date="2020-10" db="EMBL/GenBank/DDBJ databases">
        <title>Degradation of 1,4-Dioxane by Xanthobacter sp. YN2, via a Novel Group-2 Soluble Di-Iron Monooxygenase.</title>
        <authorList>
            <person name="Ma F."/>
            <person name="Wang Y."/>
            <person name="Yang J."/>
            <person name="Guo H."/>
            <person name="Su D."/>
            <person name="Yu L."/>
        </authorList>
    </citation>
    <scope>NUCLEOTIDE SEQUENCE [LARGE SCALE GENOMIC DNA]</scope>
    <source>
        <strain evidence="1 2">YN2</strain>
        <plasmid evidence="1 2">unnamed2</plasmid>
    </source>
</reference>
<dbReference type="Proteomes" id="UP000596427">
    <property type="component" value="Plasmid unnamed2"/>
</dbReference>
<dbReference type="AlphaFoldDB" id="A0A974SM64"/>
<protein>
    <submittedName>
        <fullName evidence="1">Uncharacterized protein</fullName>
    </submittedName>
</protein>
<dbReference type="KEGG" id="xdi:EZH22_30730"/>
<gene>
    <name evidence="1" type="ORF">EZH22_30730</name>
</gene>
<sequence length="83" mass="8275">MGNFVKRAVAVGATALIISGTTAPSVHAGGLIADLLKPIIGEKAARELDKKHEELGKPLDKAAAAGVAVVITTTTGIPVPPAP</sequence>
<name>A0A974SM64_9HYPH</name>
<evidence type="ECO:0000313" key="1">
    <source>
        <dbReference type="EMBL" id="QRG10104.1"/>
    </source>
</evidence>
<keyword evidence="1" id="KW-0614">Plasmid</keyword>
<dbReference type="EMBL" id="CP063364">
    <property type="protein sequence ID" value="QRG10104.1"/>
    <property type="molecule type" value="Genomic_DNA"/>
</dbReference>
<evidence type="ECO:0000313" key="2">
    <source>
        <dbReference type="Proteomes" id="UP000596427"/>
    </source>
</evidence>
<dbReference type="RefSeq" id="WP_203196985.1">
    <property type="nucleotide sequence ID" value="NZ_CP063364.1"/>
</dbReference>
<proteinExistence type="predicted"/>
<keyword evidence="2" id="KW-1185">Reference proteome</keyword>
<organism evidence="1 2">
    <name type="scientific">Xanthobacter dioxanivorans</name>
    <dbReference type="NCBI Taxonomy" id="2528964"/>
    <lineage>
        <taxon>Bacteria</taxon>
        <taxon>Pseudomonadati</taxon>
        <taxon>Pseudomonadota</taxon>
        <taxon>Alphaproteobacteria</taxon>
        <taxon>Hyphomicrobiales</taxon>
        <taxon>Xanthobacteraceae</taxon>
        <taxon>Xanthobacter</taxon>
    </lineage>
</organism>